<sequence length="214" mass="24190">MLAGQQHCRLYLLQERGWKGVQKVGRFAAGSVEWVASKFRRRPRGTCRMHVEATFYKIGAEQLHAAEAGASAERLAELTNQPADSPIVNMLMGGILYVRVKVLDQQKNTAAAEGQQDPGWDETLDFAISGEFVRDEETQIRIKCWDYHWVNYASDNLTWGSRLGEHEFPPQGTVRVPLRDVISQRRVEKTFRLVGVPEGSIDLDLHWVGILDTA</sequence>
<dbReference type="AlphaFoldDB" id="A0AAW1SLQ4"/>
<evidence type="ECO:0000259" key="1">
    <source>
        <dbReference type="PROSITE" id="PS50004"/>
    </source>
</evidence>
<gene>
    <name evidence="2" type="ORF">WJX84_006469</name>
</gene>
<dbReference type="InterPro" id="IPR035892">
    <property type="entry name" value="C2_domain_sf"/>
</dbReference>
<evidence type="ECO:0000313" key="3">
    <source>
        <dbReference type="Proteomes" id="UP001485043"/>
    </source>
</evidence>
<evidence type="ECO:0000313" key="2">
    <source>
        <dbReference type="EMBL" id="KAK9848167.1"/>
    </source>
</evidence>
<dbReference type="Gene3D" id="2.60.40.150">
    <property type="entry name" value="C2 domain"/>
    <property type="match status" value="1"/>
</dbReference>
<proteinExistence type="predicted"/>
<dbReference type="InterPro" id="IPR000008">
    <property type="entry name" value="C2_dom"/>
</dbReference>
<dbReference type="PROSITE" id="PS50004">
    <property type="entry name" value="C2"/>
    <property type="match status" value="1"/>
</dbReference>
<dbReference type="Pfam" id="PF00168">
    <property type="entry name" value="C2"/>
    <property type="match status" value="1"/>
</dbReference>
<keyword evidence="3" id="KW-1185">Reference proteome</keyword>
<dbReference type="EMBL" id="JALJOV010001418">
    <property type="protein sequence ID" value="KAK9848167.1"/>
    <property type="molecule type" value="Genomic_DNA"/>
</dbReference>
<feature type="domain" description="C2" evidence="1">
    <location>
        <begin position="52"/>
        <end position="191"/>
    </location>
</feature>
<dbReference type="Proteomes" id="UP001485043">
    <property type="component" value="Unassembled WGS sequence"/>
</dbReference>
<protein>
    <recommendedName>
        <fullName evidence="1">C2 domain-containing protein</fullName>
    </recommendedName>
</protein>
<comment type="caution">
    <text evidence="2">The sequence shown here is derived from an EMBL/GenBank/DDBJ whole genome shotgun (WGS) entry which is preliminary data.</text>
</comment>
<organism evidence="2 3">
    <name type="scientific">Apatococcus fuscideae</name>
    <dbReference type="NCBI Taxonomy" id="2026836"/>
    <lineage>
        <taxon>Eukaryota</taxon>
        <taxon>Viridiplantae</taxon>
        <taxon>Chlorophyta</taxon>
        <taxon>core chlorophytes</taxon>
        <taxon>Trebouxiophyceae</taxon>
        <taxon>Chlorellales</taxon>
        <taxon>Chlorellaceae</taxon>
        <taxon>Apatococcus</taxon>
    </lineage>
</organism>
<dbReference type="SUPFAM" id="SSF49562">
    <property type="entry name" value="C2 domain (Calcium/lipid-binding domain, CaLB)"/>
    <property type="match status" value="1"/>
</dbReference>
<accession>A0AAW1SLQ4</accession>
<name>A0AAW1SLQ4_9CHLO</name>
<reference evidence="2 3" key="1">
    <citation type="journal article" date="2024" name="Nat. Commun.">
        <title>Phylogenomics reveals the evolutionary origins of lichenization in chlorophyte algae.</title>
        <authorList>
            <person name="Puginier C."/>
            <person name="Libourel C."/>
            <person name="Otte J."/>
            <person name="Skaloud P."/>
            <person name="Haon M."/>
            <person name="Grisel S."/>
            <person name="Petersen M."/>
            <person name="Berrin J.G."/>
            <person name="Delaux P.M."/>
            <person name="Dal Grande F."/>
            <person name="Keller J."/>
        </authorList>
    </citation>
    <scope>NUCLEOTIDE SEQUENCE [LARGE SCALE GENOMIC DNA]</scope>
    <source>
        <strain evidence="2 3">SAG 2523</strain>
    </source>
</reference>